<reference evidence="3" key="1">
    <citation type="submission" date="2023-04" db="EMBL/GenBank/DDBJ databases">
        <title>Comparative genomic analysis of Cohnella hashimotonis sp. nov., isolated from the International Space Station.</title>
        <authorList>
            <person name="Venkateswaran K."/>
            <person name="Simpson A."/>
        </authorList>
    </citation>
    <scope>NUCLEOTIDE SEQUENCE</scope>
    <source>
        <strain evidence="3">F6_2S_P_1</strain>
    </source>
</reference>
<sequence length="209" mass="22413">MSRLYAHNRQPSASRTGPAEKPQQGKPVQMLALQRAVGNRAVLQMMRAGDLSPEESAAPAQRKESRPGALPLDVQSKMERVMGADFSNVNVHANSSQASGMGALAYAQGNDIHFAPGQYSPDTQNGQKIIGHELAHVVQQRQGRVLPTAQLKSGMRLNDDPALEKEADNLGEKAAATPDQGEPTIQRMADRPTPGLPAQVAPFIPIQQS</sequence>
<keyword evidence="4" id="KW-1185">Reference proteome</keyword>
<organism evidence="3 4">
    <name type="scientific">Cohnella hashimotonis</name>
    <dbReference type="NCBI Taxonomy" id="2826895"/>
    <lineage>
        <taxon>Bacteria</taxon>
        <taxon>Bacillati</taxon>
        <taxon>Bacillota</taxon>
        <taxon>Bacilli</taxon>
        <taxon>Bacillales</taxon>
        <taxon>Paenibacillaceae</taxon>
        <taxon>Cohnella</taxon>
    </lineage>
</organism>
<dbReference type="RefSeq" id="WP_282908564.1">
    <property type="nucleotide sequence ID" value="NZ_JAGRPV010000001.1"/>
</dbReference>
<dbReference type="Pfam" id="PF13699">
    <property type="entry name" value="eCIS_core"/>
    <property type="match status" value="1"/>
</dbReference>
<evidence type="ECO:0000259" key="2">
    <source>
        <dbReference type="Pfam" id="PF13699"/>
    </source>
</evidence>
<accession>A0ABT6TFN8</accession>
<dbReference type="Proteomes" id="UP001161691">
    <property type="component" value="Unassembled WGS sequence"/>
</dbReference>
<dbReference type="InterPro" id="IPR025295">
    <property type="entry name" value="eCIS_core_dom"/>
</dbReference>
<comment type="caution">
    <text evidence="3">The sequence shown here is derived from an EMBL/GenBank/DDBJ whole genome shotgun (WGS) entry which is preliminary data.</text>
</comment>
<feature type="domain" description="eCIS core" evidence="2">
    <location>
        <begin position="70"/>
        <end position="143"/>
    </location>
</feature>
<feature type="region of interest" description="Disordered" evidence="1">
    <location>
        <begin position="50"/>
        <end position="69"/>
    </location>
</feature>
<proteinExistence type="predicted"/>
<dbReference type="EMBL" id="JAGRPV010000001">
    <property type="protein sequence ID" value="MDI4645658.1"/>
    <property type="molecule type" value="Genomic_DNA"/>
</dbReference>
<feature type="region of interest" description="Disordered" evidence="1">
    <location>
        <begin position="165"/>
        <end position="209"/>
    </location>
</feature>
<evidence type="ECO:0000256" key="1">
    <source>
        <dbReference type="SAM" id="MobiDB-lite"/>
    </source>
</evidence>
<evidence type="ECO:0000313" key="3">
    <source>
        <dbReference type="EMBL" id="MDI4645658.1"/>
    </source>
</evidence>
<evidence type="ECO:0000313" key="4">
    <source>
        <dbReference type="Proteomes" id="UP001161691"/>
    </source>
</evidence>
<feature type="region of interest" description="Disordered" evidence="1">
    <location>
        <begin position="1"/>
        <end position="27"/>
    </location>
</feature>
<gene>
    <name evidence="3" type="ORF">KB449_11825</name>
</gene>
<protein>
    <submittedName>
        <fullName evidence="3">DUF4157 domain-containing protein</fullName>
    </submittedName>
</protein>
<name>A0ABT6TFN8_9BACL</name>